<accession>A0ABR0JH57</accession>
<evidence type="ECO:0000313" key="4">
    <source>
        <dbReference type="Proteomes" id="UP001345691"/>
    </source>
</evidence>
<dbReference type="SUPFAM" id="SSF51735">
    <property type="entry name" value="NAD(P)-binding Rossmann-fold domains"/>
    <property type="match status" value="1"/>
</dbReference>
<dbReference type="Pfam" id="PF01408">
    <property type="entry name" value="GFO_IDH_MocA"/>
    <property type="match status" value="1"/>
</dbReference>
<evidence type="ECO:0000259" key="1">
    <source>
        <dbReference type="Pfam" id="PF01408"/>
    </source>
</evidence>
<dbReference type="Proteomes" id="UP001345691">
    <property type="component" value="Unassembled WGS sequence"/>
</dbReference>
<protein>
    <recommendedName>
        <fullName evidence="5">Gfo/Idh/MocA-like oxidoreductase N-terminal domain-containing protein</fullName>
    </recommendedName>
</protein>
<dbReference type="SUPFAM" id="SSF55347">
    <property type="entry name" value="Glyceraldehyde-3-phosphate dehydrogenase-like, C-terminal domain"/>
    <property type="match status" value="1"/>
</dbReference>
<gene>
    <name evidence="3" type="ORF">LTR69_004039</name>
</gene>
<proteinExistence type="predicted"/>
<dbReference type="PANTHER" id="PTHR42840:SF10">
    <property type="entry name" value="BINDING ROSSMANN FOLD OXIDOREDUCTASE, PUTATIVE-RELATED"/>
    <property type="match status" value="1"/>
</dbReference>
<keyword evidence="4" id="KW-1185">Reference proteome</keyword>
<dbReference type="Pfam" id="PF02894">
    <property type="entry name" value="GFO_IDH_MocA_C"/>
    <property type="match status" value="1"/>
</dbReference>
<name>A0ABR0JH57_9EURO</name>
<dbReference type="InterPro" id="IPR000683">
    <property type="entry name" value="Gfo/Idh/MocA-like_OxRdtase_N"/>
</dbReference>
<reference evidence="3 4" key="1">
    <citation type="submission" date="2023-08" db="EMBL/GenBank/DDBJ databases">
        <title>Black Yeasts Isolated from many extreme environments.</title>
        <authorList>
            <person name="Coleine C."/>
            <person name="Stajich J.E."/>
            <person name="Selbmann L."/>
        </authorList>
    </citation>
    <scope>NUCLEOTIDE SEQUENCE [LARGE SCALE GENOMIC DNA]</scope>
    <source>
        <strain evidence="3 4">CCFEE 6328</strain>
    </source>
</reference>
<evidence type="ECO:0000313" key="3">
    <source>
        <dbReference type="EMBL" id="KAK5063333.1"/>
    </source>
</evidence>
<dbReference type="Gene3D" id="3.30.360.10">
    <property type="entry name" value="Dihydrodipicolinate Reductase, domain 2"/>
    <property type="match status" value="1"/>
</dbReference>
<dbReference type="EMBL" id="JAVRRF010000007">
    <property type="protein sequence ID" value="KAK5063333.1"/>
    <property type="molecule type" value="Genomic_DNA"/>
</dbReference>
<sequence>MTSDRRLRLALIGLGRLGAIRARILAYHQPRIEFVAACDTKPGADEWAANNLPASVKFYADPEDMMRNSGAEAVLISTATATHAALICLGLDLGLHVMCEKPISVDVVTTQEVVAKAASKPHLKFLVPFSRRYDDSYLNAKQLVENGSLGNVHAVETMCIDQQDPTGFFVTFSAQSGGIFVDMGIHDADIGRYFMDVKSGLTNPKRQVNRVVAFGQQAVYGELAKYGDADNGWGMVEFANGKVLTTHLGRTLKNGYEGATRVCGTKAHSIIGGNSTINRVEIRDEHGVRTATTPDAFTLYDRSFINDLAEFAGAVLDNSPMTCTPEDAFEASKIVTALQHSFRTGKPVYFDEDGLPIMEKAVEVNKKINGHLNGH</sequence>
<dbReference type="InterPro" id="IPR004104">
    <property type="entry name" value="Gfo/Idh/MocA-like_OxRdtase_C"/>
</dbReference>
<organism evidence="3 4">
    <name type="scientific">Exophiala sideris</name>
    <dbReference type="NCBI Taxonomy" id="1016849"/>
    <lineage>
        <taxon>Eukaryota</taxon>
        <taxon>Fungi</taxon>
        <taxon>Dikarya</taxon>
        <taxon>Ascomycota</taxon>
        <taxon>Pezizomycotina</taxon>
        <taxon>Eurotiomycetes</taxon>
        <taxon>Chaetothyriomycetidae</taxon>
        <taxon>Chaetothyriales</taxon>
        <taxon>Herpotrichiellaceae</taxon>
        <taxon>Exophiala</taxon>
    </lineage>
</organism>
<evidence type="ECO:0000259" key="2">
    <source>
        <dbReference type="Pfam" id="PF02894"/>
    </source>
</evidence>
<comment type="caution">
    <text evidence="3">The sequence shown here is derived from an EMBL/GenBank/DDBJ whole genome shotgun (WGS) entry which is preliminary data.</text>
</comment>
<dbReference type="PANTHER" id="PTHR42840">
    <property type="entry name" value="NAD(P)-BINDING ROSSMANN-FOLD SUPERFAMILY PROTEIN-RELATED"/>
    <property type="match status" value="1"/>
</dbReference>
<feature type="domain" description="Gfo/Idh/MocA-like oxidoreductase N-terminal" evidence="1">
    <location>
        <begin position="8"/>
        <end position="121"/>
    </location>
</feature>
<feature type="domain" description="Gfo/Idh/MocA-like oxidoreductase C-terminal" evidence="2">
    <location>
        <begin position="141"/>
        <end position="348"/>
    </location>
</feature>
<dbReference type="Gene3D" id="3.40.50.720">
    <property type="entry name" value="NAD(P)-binding Rossmann-like Domain"/>
    <property type="match status" value="1"/>
</dbReference>
<dbReference type="InterPro" id="IPR036291">
    <property type="entry name" value="NAD(P)-bd_dom_sf"/>
</dbReference>
<evidence type="ECO:0008006" key="5">
    <source>
        <dbReference type="Google" id="ProtNLM"/>
    </source>
</evidence>